<accession>A0A2C7ZMS8</accession>
<gene>
    <name evidence="2" type="ORF">PFR_JS10_242</name>
    <name evidence="3" type="ORF">PFR_JS23_2012</name>
</gene>
<evidence type="ECO:0000259" key="1">
    <source>
        <dbReference type="Pfam" id="PF04480"/>
    </source>
</evidence>
<reference evidence="2" key="1">
    <citation type="submission" date="2016-05" db="EMBL/GenBank/DDBJ databases">
        <authorList>
            <person name="Lavstsen T."/>
            <person name="Jespersen J.S."/>
        </authorList>
    </citation>
    <scope>NUCLEOTIDE SEQUENCE</scope>
    <source>
        <strain evidence="2">PFRJS10</strain>
    </source>
</reference>
<dbReference type="InterPro" id="IPR007569">
    <property type="entry name" value="DUF559"/>
</dbReference>
<proteinExistence type="predicted"/>
<dbReference type="EMBL" id="LT618793">
    <property type="protein sequence ID" value="SCQ81709.1"/>
    <property type="molecule type" value="Genomic_DNA"/>
</dbReference>
<dbReference type="AlphaFoldDB" id="A0A2C7ZMS8"/>
<dbReference type="Gene3D" id="3.40.960.10">
    <property type="entry name" value="VSR Endonuclease"/>
    <property type="match status" value="1"/>
</dbReference>
<evidence type="ECO:0000313" key="3">
    <source>
        <dbReference type="EMBL" id="SCQ81709.1"/>
    </source>
</evidence>
<protein>
    <recommendedName>
        <fullName evidence="1">DUF559 domain-containing protein</fullName>
    </recommendedName>
</protein>
<sequence length="125" mass="14422">MTLPGVESALESRYVRNVVRDHGLPEGERQVWLGRTRVDCLIPEYGLIIELDGRAHHEHRRFRDMGRDNANLVDRGLVTLRYGWHDVATRPCSVARQLASILHRRGWDGSPRPCKRCRQPGPQLH</sequence>
<evidence type="ECO:0000313" key="2">
    <source>
        <dbReference type="EMBL" id="SBN37885.1"/>
    </source>
</evidence>
<reference evidence="3 4" key="2">
    <citation type="submission" date="2016-09" db="EMBL/GenBank/DDBJ databases">
        <authorList>
            <person name="Laine KS P."/>
        </authorList>
    </citation>
    <scope>NUCLEOTIDE SEQUENCE [LARGE SCALE GENOMIC DNA]</scope>
    <source>
        <strain evidence="3">PFRJS-23</strain>
    </source>
</reference>
<dbReference type="SUPFAM" id="SSF52980">
    <property type="entry name" value="Restriction endonuclease-like"/>
    <property type="match status" value="1"/>
</dbReference>
<dbReference type="RefSeq" id="WP_157761749.1">
    <property type="nucleotide sequence ID" value="NZ_CCYP01000070.1"/>
</dbReference>
<dbReference type="Pfam" id="PF04480">
    <property type="entry name" value="DUF559"/>
    <property type="match status" value="1"/>
</dbReference>
<name>A0A2C7ZMS8_9ACTN</name>
<organism evidence="3 4">
    <name type="scientific">Propionibacterium freudenreichii</name>
    <dbReference type="NCBI Taxonomy" id="1744"/>
    <lineage>
        <taxon>Bacteria</taxon>
        <taxon>Bacillati</taxon>
        <taxon>Actinomycetota</taxon>
        <taxon>Actinomycetes</taxon>
        <taxon>Propionibacteriales</taxon>
        <taxon>Propionibacteriaceae</taxon>
        <taxon>Propionibacterium</taxon>
    </lineage>
</organism>
<evidence type="ECO:0000313" key="4">
    <source>
        <dbReference type="Proteomes" id="UP000250080"/>
    </source>
</evidence>
<feature type="domain" description="DUF559" evidence="1">
    <location>
        <begin position="28"/>
        <end position="100"/>
    </location>
</feature>
<dbReference type="InterPro" id="IPR011335">
    <property type="entry name" value="Restrct_endonuc-II-like"/>
</dbReference>
<dbReference type="EMBL" id="LT576035">
    <property type="protein sequence ID" value="SBN37885.1"/>
    <property type="molecule type" value="Genomic_DNA"/>
</dbReference>
<dbReference type="Proteomes" id="UP000250080">
    <property type="component" value="Chromosome I"/>
</dbReference>